<dbReference type="Proteomes" id="UP000805193">
    <property type="component" value="Unassembled WGS sequence"/>
</dbReference>
<evidence type="ECO:0000313" key="2">
    <source>
        <dbReference type="Proteomes" id="UP000805193"/>
    </source>
</evidence>
<keyword evidence="2" id="KW-1185">Reference proteome</keyword>
<evidence type="ECO:0000313" key="1">
    <source>
        <dbReference type="EMBL" id="KAG0430163.1"/>
    </source>
</evidence>
<reference evidence="1 2" key="1">
    <citation type="journal article" date="2020" name="Cell">
        <title>Large-Scale Comparative Analyses of Tick Genomes Elucidate Their Genetic Diversity and Vector Capacities.</title>
        <authorList>
            <consortium name="Tick Genome and Microbiome Consortium (TIGMIC)"/>
            <person name="Jia N."/>
            <person name="Wang J."/>
            <person name="Shi W."/>
            <person name="Du L."/>
            <person name="Sun Y."/>
            <person name="Zhan W."/>
            <person name="Jiang J.F."/>
            <person name="Wang Q."/>
            <person name="Zhang B."/>
            <person name="Ji P."/>
            <person name="Bell-Sakyi L."/>
            <person name="Cui X.M."/>
            <person name="Yuan T.T."/>
            <person name="Jiang B.G."/>
            <person name="Yang W.F."/>
            <person name="Lam T.T."/>
            <person name="Chang Q.C."/>
            <person name="Ding S.J."/>
            <person name="Wang X.J."/>
            <person name="Zhu J.G."/>
            <person name="Ruan X.D."/>
            <person name="Zhao L."/>
            <person name="Wei J.T."/>
            <person name="Ye R.Z."/>
            <person name="Que T.C."/>
            <person name="Du C.H."/>
            <person name="Zhou Y.H."/>
            <person name="Cheng J.X."/>
            <person name="Dai P.F."/>
            <person name="Guo W.B."/>
            <person name="Han X.H."/>
            <person name="Huang E.J."/>
            <person name="Li L.F."/>
            <person name="Wei W."/>
            <person name="Gao Y.C."/>
            <person name="Liu J.Z."/>
            <person name="Shao H.Z."/>
            <person name="Wang X."/>
            <person name="Wang C.C."/>
            <person name="Yang T.C."/>
            <person name="Huo Q.B."/>
            <person name="Li W."/>
            <person name="Chen H.Y."/>
            <person name="Chen S.E."/>
            <person name="Zhou L.G."/>
            <person name="Ni X.B."/>
            <person name="Tian J.H."/>
            <person name="Sheng Y."/>
            <person name="Liu T."/>
            <person name="Pan Y.S."/>
            <person name="Xia L.Y."/>
            <person name="Li J."/>
            <person name="Zhao F."/>
            <person name="Cao W.C."/>
        </authorList>
    </citation>
    <scope>NUCLEOTIDE SEQUENCE [LARGE SCALE GENOMIC DNA]</scope>
    <source>
        <strain evidence="1">Iper-2018</strain>
    </source>
</reference>
<comment type="caution">
    <text evidence="1">The sequence shown here is derived from an EMBL/GenBank/DDBJ whole genome shotgun (WGS) entry which is preliminary data.</text>
</comment>
<accession>A0AC60Q8Q6</accession>
<protein>
    <submittedName>
        <fullName evidence="1">Uncharacterized protein</fullName>
    </submittedName>
</protein>
<gene>
    <name evidence="1" type="ORF">HPB47_022947</name>
</gene>
<proteinExistence type="predicted"/>
<name>A0AC60Q8Q6_IXOPE</name>
<organism evidence="1 2">
    <name type="scientific">Ixodes persulcatus</name>
    <name type="common">Taiga tick</name>
    <dbReference type="NCBI Taxonomy" id="34615"/>
    <lineage>
        <taxon>Eukaryota</taxon>
        <taxon>Metazoa</taxon>
        <taxon>Ecdysozoa</taxon>
        <taxon>Arthropoda</taxon>
        <taxon>Chelicerata</taxon>
        <taxon>Arachnida</taxon>
        <taxon>Acari</taxon>
        <taxon>Parasitiformes</taxon>
        <taxon>Ixodida</taxon>
        <taxon>Ixodoidea</taxon>
        <taxon>Ixodidae</taxon>
        <taxon>Ixodinae</taxon>
        <taxon>Ixodes</taxon>
    </lineage>
</organism>
<sequence length="305" mass="33744">MDVVSSILDQDSGPQPAGDESPDSEGEQSPMDICEPPLAAAQAPEKVSVFVQTEGVRVCTQSVPTKKEARSIEPPPSGEQTSVNKYIVFETCLEKLMKRCPQCLSMETQVAFRCVGSMVQATITCSVDHGGSPTKVLRLFDIMGIASIQSTQFYEYQRCYLLPAVTKVWRAAQQALIDSLRGRPLRLAGDGRSDSPGFSALYGTYSLLETTVNRIIHLELVKMCPPEFRERTETFKKLESVVLSNHLLRDIPKLSSDEQTFALETFHGVLTHFPSKSVGYCHEGLLARTYIAALHLNSNADRKIR</sequence>
<dbReference type="EMBL" id="JABSTQ010009347">
    <property type="protein sequence ID" value="KAG0430163.1"/>
    <property type="molecule type" value="Genomic_DNA"/>
</dbReference>